<evidence type="ECO:0000256" key="7">
    <source>
        <dbReference type="ARBA" id="ARBA00049244"/>
    </source>
</evidence>
<evidence type="ECO:0000256" key="3">
    <source>
        <dbReference type="ARBA" id="ARBA00022695"/>
    </source>
</evidence>
<evidence type="ECO:0000256" key="6">
    <source>
        <dbReference type="ARBA" id="ARBA00034754"/>
    </source>
</evidence>
<dbReference type="Gene3D" id="3.40.50.300">
    <property type="entry name" value="P-loop containing nucleotide triphosphate hydrolases"/>
    <property type="match status" value="1"/>
</dbReference>
<dbReference type="SUPFAM" id="SSF48019">
    <property type="entry name" value="post-AAA+ oligomerization domain-like"/>
    <property type="match status" value="1"/>
</dbReference>
<dbReference type="GO" id="GO:0003887">
    <property type="term" value="F:DNA-directed DNA polymerase activity"/>
    <property type="evidence" value="ECO:0007669"/>
    <property type="project" value="UniProtKB-KW"/>
</dbReference>
<protein>
    <recommendedName>
        <fullName evidence="1">DNA-directed DNA polymerase</fullName>
        <ecNumber evidence="1">2.7.7.7</ecNumber>
    </recommendedName>
</protein>
<keyword evidence="2" id="KW-0808">Transferase</keyword>
<evidence type="ECO:0000256" key="5">
    <source>
        <dbReference type="ARBA" id="ARBA00022932"/>
    </source>
</evidence>
<dbReference type="CDD" id="cd18138">
    <property type="entry name" value="HLD_clamp_pol_III_delta"/>
    <property type="match status" value="1"/>
</dbReference>
<accession>A0A849I8H8</accession>
<dbReference type="InterPro" id="IPR005790">
    <property type="entry name" value="DNA_polIII_delta"/>
</dbReference>
<evidence type="ECO:0000256" key="4">
    <source>
        <dbReference type="ARBA" id="ARBA00022705"/>
    </source>
</evidence>
<keyword evidence="9" id="KW-1185">Reference proteome</keyword>
<dbReference type="PANTHER" id="PTHR34388:SF1">
    <property type="entry name" value="DNA POLYMERASE III SUBUNIT DELTA"/>
    <property type="match status" value="1"/>
</dbReference>
<comment type="catalytic activity">
    <reaction evidence="7">
        <text>DNA(n) + a 2'-deoxyribonucleoside 5'-triphosphate = DNA(n+1) + diphosphate</text>
        <dbReference type="Rhea" id="RHEA:22508"/>
        <dbReference type="Rhea" id="RHEA-COMP:17339"/>
        <dbReference type="Rhea" id="RHEA-COMP:17340"/>
        <dbReference type="ChEBI" id="CHEBI:33019"/>
        <dbReference type="ChEBI" id="CHEBI:61560"/>
        <dbReference type="ChEBI" id="CHEBI:173112"/>
        <dbReference type="EC" id="2.7.7.7"/>
    </reaction>
</comment>
<proteinExistence type="inferred from homology"/>
<name>A0A849I8H8_9HYPH</name>
<evidence type="ECO:0000256" key="1">
    <source>
        <dbReference type="ARBA" id="ARBA00012417"/>
    </source>
</evidence>
<keyword evidence="3" id="KW-0548">Nucleotidyltransferase</keyword>
<dbReference type="NCBIfam" id="TIGR01128">
    <property type="entry name" value="holA"/>
    <property type="match status" value="1"/>
</dbReference>
<dbReference type="EC" id="2.7.7.7" evidence="1"/>
<dbReference type="Gene3D" id="1.10.8.60">
    <property type="match status" value="1"/>
</dbReference>
<dbReference type="RefSeq" id="WP_171219195.1">
    <property type="nucleotide sequence ID" value="NZ_JABEPP010000004.1"/>
</dbReference>
<keyword evidence="5" id="KW-0239">DNA-directed DNA polymerase</keyword>
<dbReference type="InterPro" id="IPR027417">
    <property type="entry name" value="P-loop_NTPase"/>
</dbReference>
<dbReference type="SUPFAM" id="SSF52540">
    <property type="entry name" value="P-loop containing nucleoside triphosphate hydrolases"/>
    <property type="match status" value="1"/>
</dbReference>
<dbReference type="AlphaFoldDB" id="A0A849I8H8"/>
<reference evidence="8 9" key="1">
    <citation type="submission" date="2020-04" db="EMBL/GenBank/DDBJ databases">
        <title>Enterovirga sp. isolate from soil.</title>
        <authorList>
            <person name="Chea S."/>
            <person name="Kim D.-U."/>
        </authorList>
    </citation>
    <scope>NUCLEOTIDE SEQUENCE [LARGE SCALE GENOMIC DNA]</scope>
    <source>
        <strain evidence="8 9">DB1703</strain>
    </source>
</reference>
<evidence type="ECO:0000313" key="8">
    <source>
        <dbReference type="EMBL" id="NNM73698.1"/>
    </source>
</evidence>
<evidence type="ECO:0000256" key="2">
    <source>
        <dbReference type="ARBA" id="ARBA00022679"/>
    </source>
</evidence>
<dbReference type="GO" id="GO:0003677">
    <property type="term" value="F:DNA binding"/>
    <property type="evidence" value="ECO:0007669"/>
    <property type="project" value="InterPro"/>
</dbReference>
<dbReference type="EMBL" id="JABEPP010000004">
    <property type="protein sequence ID" value="NNM73698.1"/>
    <property type="molecule type" value="Genomic_DNA"/>
</dbReference>
<keyword evidence="4" id="KW-0235">DNA replication</keyword>
<dbReference type="Proteomes" id="UP000564885">
    <property type="component" value="Unassembled WGS sequence"/>
</dbReference>
<comment type="similarity">
    <text evidence="6">Belongs to the DNA polymerase HolA subunit family.</text>
</comment>
<comment type="caution">
    <text evidence="8">The sequence shown here is derived from an EMBL/GenBank/DDBJ whole genome shotgun (WGS) entry which is preliminary data.</text>
</comment>
<dbReference type="GO" id="GO:0006261">
    <property type="term" value="P:DNA-templated DNA replication"/>
    <property type="evidence" value="ECO:0007669"/>
    <property type="project" value="TreeGrafter"/>
</dbReference>
<sequence>MVAVKAGDVDRAVASRRSDIGLLLFYGPDAGRVTERARAAAQAAVSDPSDPFQLIRIDGDALAEAPARLVEEASTFGMFGGRRAIWVRPSGRNIAPAVTACLDVPLVDTLVVIEAGDLAKSSPLRAACEASPRALALPCYADEGRDLAAVIAETLRAQGLAIDPDAREFLAESLGGDRLATRGELEKLALYAHGQSSVRIEDVEAVVSDVSGPSVDAVIDAAFLGDRTALEAGLEQLSRHGTVAAAIVALALRHGLALLGQVVRLGGGGDVETAIRNWRGLHFRRRNAVARQLKLWTPDRLTRAIAILQSAALTARQTPALADAAAAQALFALGSRARSASAG</sequence>
<dbReference type="GO" id="GO:0009360">
    <property type="term" value="C:DNA polymerase III complex"/>
    <property type="evidence" value="ECO:0007669"/>
    <property type="project" value="TreeGrafter"/>
</dbReference>
<dbReference type="InterPro" id="IPR008921">
    <property type="entry name" value="DNA_pol3_clamp-load_cplx_C"/>
</dbReference>
<organism evidence="8 9">
    <name type="scientific">Enterovirga aerilata</name>
    <dbReference type="NCBI Taxonomy" id="2730920"/>
    <lineage>
        <taxon>Bacteria</taxon>
        <taxon>Pseudomonadati</taxon>
        <taxon>Pseudomonadota</taxon>
        <taxon>Alphaproteobacteria</taxon>
        <taxon>Hyphomicrobiales</taxon>
        <taxon>Methylobacteriaceae</taxon>
        <taxon>Enterovirga</taxon>
    </lineage>
</organism>
<dbReference type="PANTHER" id="PTHR34388">
    <property type="entry name" value="DNA POLYMERASE III SUBUNIT DELTA"/>
    <property type="match status" value="1"/>
</dbReference>
<evidence type="ECO:0000313" key="9">
    <source>
        <dbReference type="Proteomes" id="UP000564885"/>
    </source>
</evidence>
<gene>
    <name evidence="8" type="ORF">HJG44_15020</name>
</gene>